<feature type="transmembrane region" description="Helical" evidence="4">
    <location>
        <begin position="37"/>
        <end position="57"/>
    </location>
</feature>
<dbReference type="GO" id="GO:0003677">
    <property type="term" value="F:DNA binding"/>
    <property type="evidence" value="ECO:0007669"/>
    <property type="project" value="UniProtKB-KW"/>
</dbReference>
<dbReference type="Pfam" id="PF00196">
    <property type="entry name" value="GerE"/>
    <property type="match status" value="1"/>
</dbReference>
<feature type="transmembrane region" description="Helical" evidence="4">
    <location>
        <begin position="192"/>
        <end position="216"/>
    </location>
</feature>
<dbReference type="KEGG" id="sbu:SpiBuddy_1955"/>
<dbReference type="PRINTS" id="PR00038">
    <property type="entry name" value="HTHLUXR"/>
</dbReference>
<organism evidence="6 7">
    <name type="scientific">Sphaerochaeta globosa (strain ATCC BAA-1886 / DSM 22777 / Buddy)</name>
    <name type="common">Spirochaeta sp. (strain Buddy)</name>
    <dbReference type="NCBI Taxonomy" id="158189"/>
    <lineage>
        <taxon>Bacteria</taxon>
        <taxon>Pseudomonadati</taxon>
        <taxon>Spirochaetota</taxon>
        <taxon>Spirochaetia</taxon>
        <taxon>Spirochaetales</taxon>
        <taxon>Sphaerochaetaceae</taxon>
        <taxon>Sphaerochaeta</taxon>
    </lineage>
</organism>
<feature type="transmembrane region" description="Helical" evidence="4">
    <location>
        <begin position="69"/>
        <end position="93"/>
    </location>
</feature>
<evidence type="ECO:0000313" key="6">
    <source>
        <dbReference type="EMBL" id="ADY13778.1"/>
    </source>
</evidence>
<dbReference type="SUPFAM" id="SSF46894">
    <property type="entry name" value="C-terminal effector domain of the bipartite response regulators"/>
    <property type="match status" value="1"/>
</dbReference>
<dbReference type="HOGENOM" id="CLU_943034_0_0_12"/>
<keyword evidence="4" id="KW-0812">Transmembrane</keyword>
<evidence type="ECO:0000256" key="4">
    <source>
        <dbReference type="SAM" id="Phobius"/>
    </source>
</evidence>
<sequence>MSGILLLVYMLAFALGCMTLALAIVYRLANKQRWATYFIVCHASLLGCMMLLALQVLSRMYLSGLVYEIITYSIGFVVLADVTFLIVFIPYFTTWVIAHPWRQPYKGLFFSLALVYLFLGIGREIWQISLFDQLMLVLFVFVIAFCLSITLKNINSIANKTARTSAISIIIVSASMVPAILLAMFFPSLKPLLFGIYFLALSITIMTFLFMQFVILGRAEVVKSKELVLGDLEEYHITEREFAVIQLISKGLTNKEIASQLGISANTVNNHVANIYGKTQVRSRIDLLNLLKQSW</sequence>
<feature type="transmembrane region" description="Helical" evidence="4">
    <location>
        <begin position="166"/>
        <end position="186"/>
    </location>
</feature>
<protein>
    <submittedName>
        <fullName evidence="6">Transcriptional regulator, LuxR family</fullName>
    </submittedName>
</protein>
<dbReference type="Gene3D" id="1.10.10.10">
    <property type="entry name" value="Winged helix-like DNA-binding domain superfamily/Winged helix DNA-binding domain"/>
    <property type="match status" value="1"/>
</dbReference>
<evidence type="ECO:0000313" key="7">
    <source>
        <dbReference type="Proteomes" id="UP000008466"/>
    </source>
</evidence>
<keyword evidence="1" id="KW-0805">Transcription regulation</keyword>
<gene>
    <name evidence="6" type="ordered locus">SpiBuddy_1955</name>
</gene>
<feature type="domain" description="HTH luxR-type" evidence="5">
    <location>
        <begin position="228"/>
        <end position="295"/>
    </location>
</feature>
<keyword evidence="4" id="KW-0472">Membrane</keyword>
<evidence type="ECO:0000256" key="1">
    <source>
        <dbReference type="ARBA" id="ARBA00023015"/>
    </source>
</evidence>
<feature type="transmembrane region" description="Helical" evidence="4">
    <location>
        <begin position="105"/>
        <end position="122"/>
    </location>
</feature>
<dbReference type="PROSITE" id="PS00622">
    <property type="entry name" value="HTH_LUXR_1"/>
    <property type="match status" value="1"/>
</dbReference>
<feature type="transmembrane region" description="Helical" evidence="4">
    <location>
        <begin position="6"/>
        <end position="25"/>
    </location>
</feature>
<dbReference type="InterPro" id="IPR036388">
    <property type="entry name" value="WH-like_DNA-bd_sf"/>
</dbReference>
<evidence type="ECO:0000256" key="3">
    <source>
        <dbReference type="ARBA" id="ARBA00023163"/>
    </source>
</evidence>
<name>F0RZW7_SPHGB</name>
<dbReference type="RefSeq" id="WP_013607627.1">
    <property type="nucleotide sequence ID" value="NC_015152.1"/>
</dbReference>
<dbReference type="Proteomes" id="UP000008466">
    <property type="component" value="Chromosome"/>
</dbReference>
<dbReference type="STRING" id="158189.SpiBuddy_1955"/>
<dbReference type="InterPro" id="IPR016032">
    <property type="entry name" value="Sig_transdc_resp-reg_C-effctor"/>
</dbReference>
<dbReference type="GO" id="GO:0006355">
    <property type="term" value="P:regulation of DNA-templated transcription"/>
    <property type="evidence" value="ECO:0007669"/>
    <property type="project" value="InterPro"/>
</dbReference>
<dbReference type="PROSITE" id="PS50043">
    <property type="entry name" value="HTH_LUXR_2"/>
    <property type="match status" value="1"/>
</dbReference>
<dbReference type="PANTHER" id="PTHR44688:SF16">
    <property type="entry name" value="DNA-BINDING TRANSCRIPTIONAL ACTIVATOR DEVR_DOSR"/>
    <property type="match status" value="1"/>
</dbReference>
<evidence type="ECO:0000259" key="5">
    <source>
        <dbReference type="PROSITE" id="PS50043"/>
    </source>
</evidence>
<dbReference type="OrthoDB" id="2612750at2"/>
<dbReference type="InterPro" id="IPR000792">
    <property type="entry name" value="Tscrpt_reg_LuxR_C"/>
</dbReference>
<dbReference type="AlphaFoldDB" id="F0RZW7"/>
<dbReference type="PANTHER" id="PTHR44688">
    <property type="entry name" value="DNA-BINDING TRANSCRIPTIONAL ACTIVATOR DEVR_DOSR"/>
    <property type="match status" value="1"/>
</dbReference>
<accession>F0RZW7</accession>
<keyword evidence="3" id="KW-0804">Transcription</keyword>
<keyword evidence="2" id="KW-0238">DNA-binding</keyword>
<dbReference type="CDD" id="cd06170">
    <property type="entry name" value="LuxR_C_like"/>
    <property type="match status" value="1"/>
</dbReference>
<evidence type="ECO:0000256" key="2">
    <source>
        <dbReference type="ARBA" id="ARBA00023125"/>
    </source>
</evidence>
<dbReference type="EMBL" id="CP002541">
    <property type="protein sequence ID" value="ADY13778.1"/>
    <property type="molecule type" value="Genomic_DNA"/>
</dbReference>
<feature type="transmembrane region" description="Helical" evidence="4">
    <location>
        <begin position="134"/>
        <end position="154"/>
    </location>
</feature>
<keyword evidence="4" id="KW-1133">Transmembrane helix</keyword>
<dbReference type="eggNOG" id="COG2197">
    <property type="taxonomic scope" value="Bacteria"/>
</dbReference>
<dbReference type="SMART" id="SM00421">
    <property type="entry name" value="HTH_LUXR"/>
    <property type="match status" value="1"/>
</dbReference>
<reference evidence="7" key="1">
    <citation type="submission" date="2011-02" db="EMBL/GenBank/DDBJ databases">
        <title>Complete sequence of Spirochaeta sp. Buddy.</title>
        <authorList>
            <person name="Lucas S."/>
            <person name="Copeland A."/>
            <person name="Lapidus A."/>
            <person name="Cheng J.-F."/>
            <person name="Goodwin L."/>
            <person name="Pitluck S."/>
            <person name="Zeytun A."/>
            <person name="Detter J.C."/>
            <person name="Han C."/>
            <person name="Tapia R."/>
            <person name="Land M."/>
            <person name="Hauser L."/>
            <person name="Kyrpides N."/>
            <person name="Ivanova N."/>
            <person name="Mikhailova N."/>
            <person name="Pagani I."/>
            <person name="Ritalahti K.M."/>
            <person name="Loeffler F.E."/>
            <person name="Woyke T."/>
        </authorList>
    </citation>
    <scope>NUCLEOTIDE SEQUENCE [LARGE SCALE GENOMIC DNA]</scope>
    <source>
        <strain evidence="7">ATCC BAA-1886 / DSM 22777 / Buddy</strain>
    </source>
</reference>
<keyword evidence="7" id="KW-1185">Reference proteome</keyword>
<proteinExistence type="predicted"/>